<evidence type="ECO:0000256" key="5">
    <source>
        <dbReference type="ARBA" id="ARBA00001954"/>
    </source>
</evidence>
<evidence type="ECO:0000256" key="1">
    <source>
        <dbReference type="ARBA" id="ARBA00001782"/>
    </source>
</evidence>
<dbReference type="GO" id="GO:0046872">
    <property type="term" value="F:metal ion binding"/>
    <property type="evidence" value="ECO:0007669"/>
    <property type="project" value="UniProtKB-UniRule"/>
</dbReference>
<dbReference type="Pfam" id="PF00834">
    <property type="entry name" value="Ribul_P_3_epim"/>
    <property type="match status" value="1"/>
</dbReference>
<dbReference type="EMBL" id="AENY02000005">
    <property type="protein sequence ID" value="EKP93731.1"/>
    <property type="molecule type" value="Genomic_DNA"/>
</dbReference>
<feature type="binding site" evidence="10">
    <location>
        <begin position="250"/>
        <end position="251"/>
    </location>
    <ligand>
        <name>substrate</name>
    </ligand>
</feature>
<dbReference type="STRING" id="867903.ThesuDRAFT_00328"/>
<sequence length="286" mass="28750">MAGGHHGNQRGGTADLAARGENPAGPAAGGTAAAPDGTPGEPAPRALGWPEPGAGAVVLPSLLSADFTRLAEEVRAAEAGGAAGLHLDVMDGRFVPNLTFGPMIVAAVRRLTRLPLDVHLMVERPEALLPAVAQAGADVITVHVEATPHVHRAVQMIRALGCRAGVALNPGTPAVAVEPLLGEVDLILVMSVNPGFGGQAFLPLALDKLRALRAMLPAAGPRPWLEVDGGIDPATAPLAAAAGADLLVAGSAVYNGQAPVGTNLHRLRQALAAAPPPPAAPERPAP</sequence>
<protein>
    <recommendedName>
        <fullName evidence="7 10">Ribulose-phosphate 3-epimerase</fullName>
        <ecNumber evidence="7 10">5.1.3.1</ecNumber>
    </recommendedName>
</protein>
<feature type="compositionally biased region" description="Gly residues" evidence="11">
    <location>
        <begin position="1"/>
        <end position="10"/>
    </location>
</feature>
<dbReference type="HAMAP" id="MF_02227">
    <property type="entry name" value="RPE"/>
    <property type="match status" value="1"/>
</dbReference>
<evidence type="ECO:0000256" key="7">
    <source>
        <dbReference type="ARBA" id="ARBA00013188"/>
    </source>
</evidence>
<dbReference type="InterPro" id="IPR026019">
    <property type="entry name" value="Ribul_P_3_epim"/>
</dbReference>
<evidence type="ECO:0000256" key="4">
    <source>
        <dbReference type="ARBA" id="ARBA00001947"/>
    </source>
</evidence>
<feature type="region of interest" description="Disordered" evidence="11">
    <location>
        <begin position="1"/>
        <end position="51"/>
    </location>
</feature>
<dbReference type="RefSeq" id="WP_006905024.1">
    <property type="nucleotide sequence ID" value="NZ_JH976536.1"/>
</dbReference>
<comment type="pathway">
    <text evidence="10">Carbohydrate degradation.</text>
</comment>
<organism evidence="12 13">
    <name type="scientific">Thermaerobacter subterraneus DSM 13965</name>
    <dbReference type="NCBI Taxonomy" id="867903"/>
    <lineage>
        <taxon>Bacteria</taxon>
        <taxon>Bacillati</taxon>
        <taxon>Bacillota</taxon>
        <taxon>Clostridia</taxon>
        <taxon>Eubacteriales</taxon>
        <taxon>Clostridiales Family XVII. Incertae Sedis</taxon>
        <taxon>Thermaerobacter</taxon>
    </lineage>
</organism>
<gene>
    <name evidence="10" type="primary">rpe</name>
    <name evidence="12" type="ORF">ThesuDRAFT_00328</name>
</gene>
<keyword evidence="8 10" id="KW-0479">Metal-binding</keyword>
<feature type="binding site" evidence="10">
    <location>
        <position position="119"/>
    </location>
    <ligand>
        <name>a divalent metal cation</name>
        <dbReference type="ChEBI" id="CHEBI:60240"/>
    </ligand>
</feature>
<reference evidence="12" key="1">
    <citation type="submission" date="2010-10" db="EMBL/GenBank/DDBJ databases">
        <authorList>
            <consortium name="US DOE Joint Genome Institute (JGI-PGF)"/>
            <person name="Lucas S."/>
            <person name="Copeland A."/>
            <person name="Lapidus A."/>
            <person name="Bruce D."/>
            <person name="Goodwin L."/>
            <person name="Pitluck S."/>
            <person name="Kyrpides N."/>
            <person name="Mavromatis K."/>
            <person name="Detter J.C."/>
            <person name="Han C."/>
            <person name="Land M."/>
            <person name="Hauser L."/>
            <person name="Markowitz V."/>
            <person name="Cheng J.-F."/>
            <person name="Hugenholtz P."/>
            <person name="Woyke T."/>
            <person name="Wu D."/>
            <person name="Pukall R."/>
            <person name="Wahrenburg C."/>
            <person name="Brambilla E."/>
            <person name="Klenk H.-P."/>
            <person name="Eisen J.A."/>
        </authorList>
    </citation>
    <scope>NUCLEOTIDE SEQUENCE [LARGE SCALE GENOMIC DNA]</scope>
    <source>
        <strain evidence="12">DSM 13965</strain>
    </source>
</reference>
<dbReference type="GO" id="GO:0004750">
    <property type="term" value="F:D-ribulose-phosphate 3-epimerase activity"/>
    <property type="evidence" value="ECO:0007669"/>
    <property type="project" value="UniProtKB-UniRule"/>
</dbReference>
<dbReference type="GO" id="GO:0005737">
    <property type="term" value="C:cytoplasm"/>
    <property type="evidence" value="ECO:0007669"/>
    <property type="project" value="UniProtKB-ARBA"/>
</dbReference>
<dbReference type="PROSITE" id="PS01085">
    <property type="entry name" value="RIBUL_P_3_EPIMER_1"/>
    <property type="match status" value="1"/>
</dbReference>
<feature type="active site" description="Proton donor" evidence="10">
    <location>
        <position position="228"/>
    </location>
</feature>
<keyword evidence="9 10" id="KW-0413">Isomerase</keyword>
<dbReference type="InterPro" id="IPR013785">
    <property type="entry name" value="Aldolase_TIM"/>
</dbReference>
<comment type="similarity">
    <text evidence="6 10">Belongs to the ribulose-phosphate 3-epimerase family.</text>
</comment>
<feature type="binding site" evidence="10">
    <location>
        <position position="119"/>
    </location>
    <ligand>
        <name>substrate</name>
    </ligand>
</feature>
<evidence type="ECO:0000256" key="9">
    <source>
        <dbReference type="ARBA" id="ARBA00023235"/>
    </source>
</evidence>
<comment type="cofactor">
    <cofactor evidence="4">
        <name>Zn(2+)</name>
        <dbReference type="ChEBI" id="CHEBI:29105"/>
    </cofactor>
</comment>
<evidence type="ECO:0000256" key="11">
    <source>
        <dbReference type="SAM" id="MobiDB-lite"/>
    </source>
</evidence>
<feature type="active site" description="Proton acceptor" evidence="10">
    <location>
        <position position="88"/>
    </location>
</feature>
<dbReference type="CDD" id="cd00429">
    <property type="entry name" value="RPE"/>
    <property type="match status" value="1"/>
</dbReference>
<proteinExistence type="inferred from homology"/>
<comment type="catalytic activity">
    <reaction evidence="1 10">
        <text>D-ribulose 5-phosphate = D-xylulose 5-phosphate</text>
        <dbReference type="Rhea" id="RHEA:13677"/>
        <dbReference type="ChEBI" id="CHEBI:57737"/>
        <dbReference type="ChEBI" id="CHEBI:58121"/>
        <dbReference type="EC" id="5.1.3.1"/>
    </reaction>
</comment>
<evidence type="ECO:0000256" key="10">
    <source>
        <dbReference type="HAMAP-Rule" id="MF_02227"/>
    </source>
</evidence>
<dbReference type="EC" id="5.1.3.1" evidence="7 10"/>
<name>K6QBJ1_9FIRM</name>
<comment type="function">
    <text evidence="10">Catalyzes the reversible epimerization of D-ribulose 5-phosphate to D-xylulose 5-phosphate.</text>
</comment>
<evidence type="ECO:0000313" key="13">
    <source>
        <dbReference type="Proteomes" id="UP000005710"/>
    </source>
</evidence>
<dbReference type="HOGENOM" id="CLU_054856_2_0_9"/>
<feature type="binding site" evidence="10">
    <location>
        <position position="88"/>
    </location>
    <ligand>
        <name>a divalent metal cation</name>
        <dbReference type="ChEBI" id="CHEBI:60240"/>
    </ligand>
</feature>
<evidence type="ECO:0000313" key="12">
    <source>
        <dbReference type="EMBL" id="EKP93731.1"/>
    </source>
</evidence>
<comment type="cofactor">
    <cofactor evidence="5">
        <name>Fe(2+)</name>
        <dbReference type="ChEBI" id="CHEBI:29033"/>
    </cofactor>
</comment>
<feature type="binding site" evidence="10">
    <location>
        <begin position="195"/>
        <end position="198"/>
    </location>
    <ligand>
        <name>substrate</name>
    </ligand>
</feature>
<dbReference type="PANTHER" id="PTHR11749">
    <property type="entry name" value="RIBULOSE-5-PHOSPHATE-3-EPIMERASE"/>
    <property type="match status" value="1"/>
</dbReference>
<dbReference type="PROSITE" id="PS01086">
    <property type="entry name" value="RIBUL_P_3_EPIMER_2"/>
    <property type="match status" value="1"/>
</dbReference>
<feature type="binding site" evidence="10">
    <location>
        <position position="86"/>
    </location>
    <ligand>
        <name>a divalent metal cation</name>
        <dbReference type="ChEBI" id="CHEBI:60240"/>
    </ligand>
</feature>
<dbReference type="NCBIfam" id="TIGR01163">
    <property type="entry name" value="rpe"/>
    <property type="match status" value="1"/>
</dbReference>
<dbReference type="GO" id="GO:0006098">
    <property type="term" value="P:pentose-phosphate shunt"/>
    <property type="evidence" value="ECO:0007669"/>
    <property type="project" value="UniProtKB-UniRule"/>
</dbReference>
<feature type="binding site" evidence="10">
    <location>
        <position position="228"/>
    </location>
    <ligand>
        <name>a divalent metal cation</name>
        <dbReference type="ChEBI" id="CHEBI:60240"/>
    </ligand>
</feature>
<dbReference type="NCBIfam" id="NF004076">
    <property type="entry name" value="PRK05581.1-4"/>
    <property type="match status" value="1"/>
</dbReference>
<accession>K6QBJ1</accession>
<feature type="binding site" evidence="10">
    <location>
        <begin position="228"/>
        <end position="230"/>
    </location>
    <ligand>
        <name>substrate</name>
    </ligand>
</feature>
<keyword evidence="13" id="KW-1185">Reference proteome</keyword>
<feature type="binding site" evidence="10">
    <location>
        <position position="61"/>
    </location>
    <ligand>
        <name>substrate</name>
    </ligand>
</feature>
<comment type="cofactor">
    <cofactor evidence="3">
        <name>Co(2+)</name>
        <dbReference type="ChEBI" id="CHEBI:48828"/>
    </cofactor>
</comment>
<comment type="cofactor">
    <cofactor evidence="2">
        <name>Mn(2+)</name>
        <dbReference type="ChEBI" id="CHEBI:29035"/>
    </cofactor>
</comment>
<dbReference type="InterPro" id="IPR011060">
    <property type="entry name" value="RibuloseP-bd_barrel"/>
</dbReference>
<dbReference type="Proteomes" id="UP000005710">
    <property type="component" value="Unassembled WGS sequence"/>
</dbReference>
<comment type="cofactor">
    <cofactor evidence="10">
        <name>a divalent metal cation</name>
        <dbReference type="ChEBI" id="CHEBI:60240"/>
    </cofactor>
    <text evidence="10">Binds 1 divalent metal cation per subunit.</text>
</comment>
<dbReference type="OrthoDB" id="1645589at2"/>
<evidence type="ECO:0000256" key="3">
    <source>
        <dbReference type="ARBA" id="ARBA00001941"/>
    </source>
</evidence>
<dbReference type="GO" id="GO:0019323">
    <property type="term" value="P:pentose catabolic process"/>
    <property type="evidence" value="ECO:0007669"/>
    <property type="project" value="UniProtKB-UniRule"/>
</dbReference>
<reference evidence="12" key="2">
    <citation type="submission" date="2012-10" db="EMBL/GenBank/DDBJ databases">
        <title>Improved high-quality draft of Thermaerobacter subterraneus C21, DSM 13965.</title>
        <authorList>
            <consortium name="DOE Joint Genome Institute"/>
            <person name="Eisen J."/>
            <person name="Huntemann M."/>
            <person name="Wei C.-L."/>
            <person name="Han J."/>
            <person name="Detter J.C."/>
            <person name="Han C."/>
            <person name="Tapia R."/>
            <person name="Chen A."/>
            <person name="Kyrpides N."/>
            <person name="Mavromatis K."/>
            <person name="Markowitz V."/>
            <person name="Szeto E."/>
            <person name="Ivanova N."/>
            <person name="Mikhailova N."/>
            <person name="Ovchinnikova G."/>
            <person name="Pagani I."/>
            <person name="Pati A."/>
            <person name="Goodwin L."/>
            <person name="Nordberg H.P."/>
            <person name="Cantor M.N."/>
            <person name="Hua S.X."/>
            <person name="Woyke T."/>
            <person name="Eisen J."/>
            <person name="Klenk H.-P."/>
        </authorList>
    </citation>
    <scope>NUCLEOTIDE SEQUENCE [LARGE SCALE GENOMIC DNA]</scope>
    <source>
        <strain evidence="12">DSM 13965</strain>
    </source>
</reference>
<dbReference type="eggNOG" id="COG0036">
    <property type="taxonomic scope" value="Bacteria"/>
</dbReference>
<evidence type="ECO:0000256" key="2">
    <source>
        <dbReference type="ARBA" id="ARBA00001936"/>
    </source>
</evidence>
<feature type="compositionally biased region" description="Low complexity" evidence="11">
    <location>
        <begin position="17"/>
        <end position="44"/>
    </location>
</feature>
<dbReference type="FunFam" id="3.20.20.70:FF:000004">
    <property type="entry name" value="Ribulose-phosphate 3-epimerase"/>
    <property type="match status" value="1"/>
</dbReference>
<comment type="caution">
    <text evidence="12">The sequence shown here is derived from an EMBL/GenBank/DDBJ whole genome shotgun (WGS) entry which is preliminary data.</text>
</comment>
<evidence type="ECO:0000256" key="6">
    <source>
        <dbReference type="ARBA" id="ARBA00009541"/>
    </source>
</evidence>
<dbReference type="AlphaFoldDB" id="K6QBJ1"/>
<dbReference type="SUPFAM" id="SSF51366">
    <property type="entry name" value="Ribulose-phoshate binding barrel"/>
    <property type="match status" value="1"/>
</dbReference>
<evidence type="ECO:0000256" key="8">
    <source>
        <dbReference type="ARBA" id="ARBA00022723"/>
    </source>
</evidence>
<dbReference type="Gene3D" id="3.20.20.70">
    <property type="entry name" value="Aldolase class I"/>
    <property type="match status" value="1"/>
</dbReference>
<dbReference type="InterPro" id="IPR000056">
    <property type="entry name" value="Ribul_P_3_epim-like"/>
</dbReference>
<keyword evidence="10" id="KW-0119">Carbohydrate metabolism</keyword>